<feature type="domain" description="Mammalian cell entry C-terminal" evidence="3">
    <location>
        <begin position="118"/>
        <end position="288"/>
    </location>
</feature>
<dbReference type="Pfam" id="PF02470">
    <property type="entry name" value="MlaD"/>
    <property type="match status" value="1"/>
</dbReference>
<proteinExistence type="predicted"/>
<sequence length="332" mass="35482">MITPFRERNPITVGLVGAAGMLLVFLAALNWNHLPLVSGGESYTAEFAEAAGLASGDEVRVAGVEVGEVVDVRLDTDHVDVRFRVDDDVWIGDRSVAAITIKTALGQKNLSVDPLGSDRLDPETAIPVDRTVTPFDINDAFDELAGVFGAIDSEQLADAFDTLEETFSSSTPEDVRASFEGLSDFSKTISSRDEELAALLENTSEISGTLADHNEQFEALINDGAVLLTELENRREAIGALLAGTREMSTQLSGLVADNEEEIGPMLEQLDGVTEVLRRNQQTLSESLELAGPFYRLMGDTVSSRGWIDSYICGLVDSGDGGCMPPRPGGGG</sequence>
<dbReference type="RefSeq" id="WP_180892286.1">
    <property type="nucleotide sequence ID" value="NZ_JACCKD010000002.1"/>
</dbReference>
<keyword evidence="5" id="KW-1185">Reference proteome</keyword>
<dbReference type="InterPro" id="IPR005693">
    <property type="entry name" value="Mce"/>
</dbReference>
<dbReference type="AlphaFoldDB" id="A0A838A9P1"/>
<dbReference type="InterPro" id="IPR024516">
    <property type="entry name" value="Mce_C"/>
</dbReference>
<dbReference type="InterPro" id="IPR003399">
    <property type="entry name" value="Mce/MlaD"/>
</dbReference>
<gene>
    <name evidence="4" type="ORF">H0B56_08155</name>
</gene>
<feature type="transmembrane region" description="Helical" evidence="1">
    <location>
        <begin position="12"/>
        <end position="31"/>
    </location>
</feature>
<protein>
    <submittedName>
        <fullName evidence="4">MCE family protein</fullName>
    </submittedName>
</protein>
<comment type="caution">
    <text evidence="4">The sequence shown here is derived from an EMBL/GenBank/DDBJ whole genome shotgun (WGS) entry which is preliminary data.</text>
</comment>
<evidence type="ECO:0000313" key="5">
    <source>
        <dbReference type="Proteomes" id="UP000582974"/>
    </source>
</evidence>
<dbReference type="NCBIfam" id="TIGR00996">
    <property type="entry name" value="Mtu_fam_mce"/>
    <property type="match status" value="1"/>
</dbReference>
<dbReference type="PANTHER" id="PTHR33371">
    <property type="entry name" value="INTERMEMBRANE PHOSPHOLIPID TRANSPORT SYSTEM BINDING PROTEIN MLAD-RELATED"/>
    <property type="match status" value="1"/>
</dbReference>
<reference evidence="4 5" key="1">
    <citation type="submission" date="2020-07" db="EMBL/GenBank/DDBJ databases">
        <title>Genome of Haloechinothrix sp.</title>
        <authorList>
            <person name="Tang S.-K."/>
            <person name="Yang L."/>
            <person name="Zhu W.-Y."/>
        </authorList>
    </citation>
    <scope>NUCLEOTIDE SEQUENCE [LARGE SCALE GENOMIC DNA]</scope>
    <source>
        <strain evidence="4 5">YIM 98757</strain>
    </source>
</reference>
<dbReference type="Proteomes" id="UP000582974">
    <property type="component" value="Unassembled WGS sequence"/>
</dbReference>
<evidence type="ECO:0000259" key="2">
    <source>
        <dbReference type="Pfam" id="PF02470"/>
    </source>
</evidence>
<dbReference type="Pfam" id="PF11887">
    <property type="entry name" value="Mce4_CUP1"/>
    <property type="match status" value="1"/>
</dbReference>
<keyword evidence="1" id="KW-0472">Membrane</keyword>
<keyword evidence="1" id="KW-1133">Transmembrane helix</keyword>
<dbReference type="GO" id="GO:0005576">
    <property type="term" value="C:extracellular region"/>
    <property type="evidence" value="ECO:0007669"/>
    <property type="project" value="TreeGrafter"/>
</dbReference>
<feature type="domain" description="Mce/MlaD" evidence="2">
    <location>
        <begin position="40"/>
        <end position="114"/>
    </location>
</feature>
<dbReference type="PANTHER" id="PTHR33371:SF18">
    <property type="entry name" value="MCE-FAMILY PROTEIN MCE3C"/>
    <property type="match status" value="1"/>
</dbReference>
<keyword evidence="1" id="KW-0812">Transmembrane</keyword>
<evidence type="ECO:0000259" key="3">
    <source>
        <dbReference type="Pfam" id="PF11887"/>
    </source>
</evidence>
<dbReference type="EMBL" id="JACCKD010000002">
    <property type="protein sequence ID" value="MBA0125511.1"/>
    <property type="molecule type" value="Genomic_DNA"/>
</dbReference>
<dbReference type="InterPro" id="IPR052336">
    <property type="entry name" value="MlaD_Phospholipid_Transporter"/>
</dbReference>
<evidence type="ECO:0000256" key="1">
    <source>
        <dbReference type="SAM" id="Phobius"/>
    </source>
</evidence>
<organism evidence="4 5">
    <name type="scientific">Haloechinothrix aidingensis</name>
    <dbReference type="NCBI Taxonomy" id="2752311"/>
    <lineage>
        <taxon>Bacteria</taxon>
        <taxon>Bacillati</taxon>
        <taxon>Actinomycetota</taxon>
        <taxon>Actinomycetes</taxon>
        <taxon>Pseudonocardiales</taxon>
        <taxon>Pseudonocardiaceae</taxon>
        <taxon>Haloechinothrix</taxon>
    </lineage>
</organism>
<dbReference type="PRINTS" id="PR01782">
    <property type="entry name" value="MCEVIRFACTOR"/>
</dbReference>
<name>A0A838A9P1_9PSEU</name>
<accession>A0A838A9P1</accession>
<evidence type="ECO:0000313" key="4">
    <source>
        <dbReference type="EMBL" id="MBA0125511.1"/>
    </source>
</evidence>